<gene>
    <name evidence="1" type="ORF">RRG08_062634</name>
</gene>
<keyword evidence="2" id="KW-1185">Reference proteome</keyword>
<comment type="caution">
    <text evidence="1">The sequence shown here is derived from an EMBL/GenBank/DDBJ whole genome shotgun (WGS) entry which is preliminary data.</text>
</comment>
<sequence length="137" mass="15507">MRSRVVGPGQRGRLRKVRVRVVNDPHFSWADFYFLYISREVVSDPQCQVCSRYGPGGFKIDTNYKNQQINPNLAPRASCGYLADCESRSSGSGDRAGDGRDLDHNCSMLKSLNNESALAYMQNFMRSCNRLKFGTLR</sequence>
<evidence type="ECO:0000313" key="2">
    <source>
        <dbReference type="Proteomes" id="UP001283361"/>
    </source>
</evidence>
<protein>
    <submittedName>
        <fullName evidence="1">Uncharacterized protein</fullName>
    </submittedName>
</protein>
<organism evidence="1 2">
    <name type="scientific">Elysia crispata</name>
    <name type="common">lettuce slug</name>
    <dbReference type="NCBI Taxonomy" id="231223"/>
    <lineage>
        <taxon>Eukaryota</taxon>
        <taxon>Metazoa</taxon>
        <taxon>Spiralia</taxon>
        <taxon>Lophotrochozoa</taxon>
        <taxon>Mollusca</taxon>
        <taxon>Gastropoda</taxon>
        <taxon>Heterobranchia</taxon>
        <taxon>Euthyneura</taxon>
        <taxon>Panpulmonata</taxon>
        <taxon>Sacoglossa</taxon>
        <taxon>Placobranchoidea</taxon>
        <taxon>Plakobranchidae</taxon>
        <taxon>Elysia</taxon>
    </lineage>
</organism>
<proteinExistence type="predicted"/>
<dbReference type="EMBL" id="JAWDGP010005120">
    <property type="protein sequence ID" value="KAK3759487.1"/>
    <property type="molecule type" value="Genomic_DNA"/>
</dbReference>
<name>A0AAE0YYP8_9GAST</name>
<dbReference type="AlphaFoldDB" id="A0AAE0YYP8"/>
<reference evidence="1" key="1">
    <citation type="journal article" date="2023" name="G3 (Bethesda)">
        <title>A reference genome for the long-term kleptoplast-retaining sea slug Elysia crispata morphotype clarki.</title>
        <authorList>
            <person name="Eastman K.E."/>
            <person name="Pendleton A.L."/>
            <person name="Shaikh M.A."/>
            <person name="Suttiyut T."/>
            <person name="Ogas R."/>
            <person name="Tomko P."/>
            <person name="Gavelis G."/>
            <person name="Widhalm J.R."/>
            <person name="Wisecaver J.H."/>
        </authorList>
    </citation>
    <scope>NUCLEOTIDE SEQUENCE</scope>
    <source>
        <strain evidence="1">ECLA1</strain>
    </source>
</reference>
<dbReference type="Proteomes" id="UP001283361">
    <property type="component" value="Unassembled WGS sequence"/>
</dbReference>
<evidence type="ECO:0000313" key="1">
    <source>
        <dbReference type="EMBL" id="KAK3759487.1"/>
    </source>
</evidence>
<accession>A0AAE0YYP8</accession>